<reference evidence="2" key="1">
    <citation type="journal article" date="2014" name="Int. J. Syst. Evol. Microbiol.">
        <title>Complete genome sequence of Corynebacterium casei LMG S-19264T (=DSM 44701T), isolated from a smear-ripened cheese.</title>
        <authorList>
            <consortium name="US DOE Joint Genome Institute (JGI-PGF)"/>
            <person name="Walter F."/>
            <person name="Albersmeier A."/>
            <person name="Kalinowski J."/>
            <person name="Ruckert C."/>
        </authorList>
    </citation>
    <scope>NUCLEOTIDE SEQUENCE</scope>
    <source>
        <strain evidence="2">CGMCC 1.15762</strain>
    </source>
</reference>
<name>A0A8J3EEL1_9RHOB</name>
<dbReference type="GO" id="GO:0071949">
    <property type="term" value="F:FAD binding"/>
    <property type="evidence" value="ECO:0007669"/>
    <property type="project" value="InterPro"/>
</dbReference>
<organism evidence="2 3">
    <name type="scientific">Salipiger pallidus</name>
    <dbReference type="NCBI Taxonomy" id="1775170"/>
    <lineage>
        <taxon>Bacteria</taxon>
        <taxon>Pseudomonadati</taxon>
        <taxon>Pseudomonadota</taxon>
        <taxon>Alphaproteobacteria</taxon>
        <taxon>Rhodobacterales</taxon>
        <taxon>Roseobacteraceae</taxon>
        <taxon>Salipiger</taxon>
    </lineage>
</organism>
<dbReference type="InterPro" id="IPR007024">
    <property type="entry name" value="BLUF_domain"/>
</dbReference>
<dbReference type="Pfam" id="PF04940">
    <property type="entry name" value="BLUF"/>
    <property type="match status" value="1"/>
</dbReference>
<reference evidence="2" key="2">
    <citation type="submission" date="2020-09" db="EMBL/GenBank/DDBJ databases">
        <authorList>
            <person name="Sun Q."/>
            <person name="Zhou Y."/>
        </authorList>
    </citation>
    <scope>NUCLEOTIDE SEQUENCE</scope>
    <source>
        <strain evidence="2">CGMCC 1.15762</strain>
    </source>
</reference>
<evidence type="ECO:0000313" key="2">
    <source>
        <dbReference type="EMBL" id="GGG64710.1"/>
    </source>
</evidence>
<evidence type="ECO:0000259" key="1">
    <source>
        <dbReference type="PROSITE" id="PS50925"/>
    </source>
</evidence>
<dbReference type="Proteomes" id="UP000617145">
    <property type="component" value="Unassembled WGS sequence"/>
</dbReference>
<dbReference type="EMBL" id="BMJV01000001">
    <property type="protein sequence ID" value="GGG64710.1"/>
    <property type="molecule type" value="Genomic_DNA"/>
</dbReference>
<comment type="caution">
    <text evidence="2">The sequence shown here is derived from an EMBL/GenBank/DDBJ whole genome shotgun (WGS) entry which is preliminary data.</text>
</comment>
<accession>A0A8J3EEL1</accession>
<gene>
    <name evidence="2" type="ORF">GCM10011415_09170</name>
</gene>
<dbReference type="Gene3D" id="3.30.70.100">
    <property type="match status" value="1"/>
</dbReference>
<proteinExistence type="predicted"/>
<feature type="domain" description="BLUF" evidence="1">
    <location>
        <begin position="31"/>
        <end position="122"/>
    </location>
</feature>
<sequence>MRAAFAYHDARQNHIAGQCSFAHGALPVGMILQLLYTSLSRYERGHESDLLILQSAMQSNRELGITGYLLRDTHSFCQVIEGLPEVVEPLFASIARDHRHFGVVLRHRALQPTRNFLGWSMGYASLSPEDSAYLSTAFADQPRGMVMAFRKISRLVAKH</sequence>
<evidence type="ECO:0000313" key="3">
    <source>
        <dbReference type="Proteomes" id="UP000617145"/>
    </source>
</evidence>
<keyword evidence="3" id="KW-1185">Reference proteome</keyword>
<dbReference type="SMART" id="SM01034">
    <property type="entry name" value="BLUF"/>
    <property type="match status" value="1"/>
</dbReference>
<protein>
    <recommendedName>
        <fullName evidence="1">BLUF domain-containing protein</fullName>
    </recommendedName>
</protein>
<dbReference type="PROSITE" id="PS50925">
    <property type="entry name" value="BLUF"/>
    <property type="match status" value="1"/>
</dbReference>
<dbReference type="InterPro" id="IPR036046">
    <property type="entry name" value="Acylphosphatase-like_dom_sf"/>
</dbReference>
<dbReference type="AlphaFoldDB" id="A0A8J3EEL1"/>
<dbReference type="SUPFAM" id="SSF54975">
    <property type="entry name" value="Acylphosphatase/BLUF domain-like"/>
    <property type="match status" value="1"/>
</dbReference>
<dbReference type="GO" id="GO:0009882">
    <property type="term" value="F:blue light photoreceptor activity"/>
    <property type="evidence" value="ECO:0007669"/>
    <property type="project" value="InterPro"/>
</dbReference>